<protein>
    <submittedName>
        <fullName evidence="2">Uncharacterized protein</fullName>
    </submittedName>
</protein>
<evidence type="ECO:0000313" key="2">
    <source>
        <dbReference type="EMBL" id="VVM96208.1"/>
    </source>
</evidence>
<dbReference type="Proteomes" id="UP000326595">
    <property type="component" value="Chromosome"/>
</dbReference>
<sequence>MDDPTYYPFHLFAATFESETHARQFAFEQWQPEPPADASSAEFAAWEDRNPTWRLAQELEFFMDSDFVELDESLEYVQSLVANEAQKALLWSRSQGAFSHFIIVGDNAIYGDRRSPDTCNSNPRQPQSTATLTYLGHFN</sequence>
<name>A0A5E6U7U1_PSEFL</name>
<reference evidence="1 3" key="2">
    <citation type="submission" date="2024-03" db="EMBL/GenBank/DDBJ databases">
        <authorList>
            <person name="Alaster D. Moffat"/>
            <person name="Govind Chandra"/>
            <person name="Andrew W. Truman"/>
        </authorList>
    </citation>
    <scope>NUCLEOTIDE SEQUENCE [LARGE SCALE GENOMIC DNA]</scope>
    <source>
        <strain evidence="1">PS652</strain>
    </source>
</reference>
<dbReference type="AlphaFoldDB" id="A0A5E6U7U1"/>
<evidence type="ECO:0000313" key="1">
    <source>
        <dbReference type="EMBL" id="CAK9889849.1"/>
    </source>
</evidence>
<reference evidence="2" key="1">
    <citation type="submission" date="2019-09" db="EMBL/GenBank/DDBJ databases">
        <authorList>
            <person name="Chandra G."/>
            <person name="Truman W A."/>
        </authorList>
    </citation>
    <scope>NUCLEOTIDE SEQUENCE [LARGE SCALE GENOMIC DNA]</scope>
    <source>
        <strain evidence="2">PS652</strain>
    </source>
</reference>
<dbReference type="EMBL" id="CABVHG010000017">
    <property type="protein sequence ID" value="VVM96208.1"/>
    <property type="molecule type" value="Genomic_DNA"/>
</dbReference>
<evidence type="ECO:0000313" key="3">
    <source>
        <dbReference type="Proteomes" id="UP000326595"/>
    </source>
</evidence>
<proteinExistence type="predicted"/>
<dbReference type="RefSeq" id="WP_038995806.1">
    <property type="nucleotide sequence ID" value="NZ_OZ024668.1"/>
</dbReference>
<organism evidence="2">
    <name type="scientific">Pseudomonas fluorescens</name>
    <dbReference type="NCBI Taxonomy" id="294"/>
    <lineage>
        <taxon>Bacteria</taxon>
        <taxon>Pseudomonadati</taxon>
        <taxon>Pseudomonadota</taxon>
        <taxon>Gammaproteobacteria</taxon>
        <taxon>Pseudomonadales</taxon>
        <taxon>Pseudomonadaceae</taxon>
        <taxon>Pseudomonas</taxon>
    </lineage>
</organism>
<accession>A0A5E6U7U1</accession>
<gene>
    <name evidence="1" type="ORF">PS652_02681</name>
    <name evidence="2" type="ORF">PS652_03048</name>
</gene>
<dbReference type="EMBL" id="OZ024668">
    <property type="protein sequence ID" value="CAK9889849.1"/>
    <property type="molecule type" value="Genomic_DNA"/>
</dbReference>